<feature type="region of interest" description="Disordered" evidence="1">
    <location>
        <begin position="175"/>
        <end position="232"/>
    </location>
</feature>
<dbReference type="AlphaFoldDB" id="A0A0K9Q3Q5"/>
<evidence type="ECO:0000313" key="2">
    <source>
        <dbReference type="EMBL" id="KMZ75095.1"/>
    </source>
</evidence>
<protein>
    <submittedName>
        <fullName evidence="2">Uncharacterized protein</fullName>
    </submittedName>
</protein>
<organism evidence="2 3">
    <name type="scientific">Zostera marina</name>
    <name type="common">Eelgrass</name>
    <dbReference type="NCBI Taxonomy" id="29655"/>
    <lineage>
        <taxon>Eukaryota</taxon>
        <taxon>Viridiplantae</taxon>
        <taxon>Streptophyta</taxon>
        <taxon>Embryophyta</taxon>
        <taxon>Tracheophyta</taxon>
        <taxon>Spermatophyta</taxon>
        <taxon>Magnoliopsida</taxon>
        <taxon>Liliopsida</taxon>
        <taxon>Zosteraceae</taxon>
        <taxon>Zostera</taxon>
    </lineage>
</organism>
<proteinExistence type="predicted"/>
<gene>
    <name evidence="2" type="ORF">ZOSMA_11G01240</name>
</gene>
<keyword evidence="3" id="KW-1185">Reference proteome</keyword>
<feature type="compositionally biased region" description="Basic and acidic residues" evidence="1">
    <location>
        <begin position="1"/>
        <end position="19"/>
    </location>
</feature>
<feature type="region of interest" description="Disordered" evidence="1">
    <location>
        <begin position="92"/>
        <end position="122"/>
    </location>
</feature>
<dbReference type="PANTHER" id="PTHR34779">
    <property type="entry name" value="OS09G0542900 PROTEIN"/>
    <property type="match status" value="1"/>
</dbReference>
<evidence type="ECO:0000313" key="3">
    <source>
        <dbReference type="Proteomes" id="UP000036987"/>
    </source>
</evidence>
<feature type="region of interest" description="Disordered" evidence="1">
    <location>
        <begin position="1"/>
        <end position="21"/>
    </location>
</feature>
<comment type="caution">
    <text evidence="2">The sequence shown here is derived from an EMBL/GenBank/DDBJ whole genome shotgun (WGS) entry which is preliminary data.</text>
</comment>
<dbReference type="Proteomes" id="UP000036987">
    <property type="component" value="Unassembled WGS sequence"/>
</dbReference>
<reference evidence="3" key="1">
    <citation type="journal article" date="2016" name="Nature">
        <title>The genome of the seagrass Zostera marina reveals angiosperm adaptation to the sea.</title>
        <authorList>
            <person name="Olsen J.L."/>
            <person name="Rouze P."/>
            <person name="Verhelst B."/>
            <person name="Lin Y.-C."/>
            <person name="Bayer T."/>
            <person name="Collen J."/>
            <person name="Dattolo E."/>
            <person name="De Paoli E."/>
            <person name="Dittami S."/>
            <person name="Maumus F."/>
            <person name="Michel G."/>
            <person name="Kersting A."/>
            <person name="Lauritano C."/>
            <person name="Lohaus R."/>
            <person name="Toepel M."/>
            <person name="Tonon T."/>
            <person name="Vanneste K."/>
            <person name="Amirebrahimi M."/>
            <person name="Brakel J."/>
            <person name="Bostroem C."/>
            <person name="Chovatia M."/>
            <person name="Grimwood J."/>
            <person name="Jenkins J.W."/>
            <person name="Jueterbock A."/>
            <person name="Mraz A."/>
            <person name="Stam W.T."/>
            <person name="Tice H."/>
            <person name="Bornberg-Bauer E."/>
            <person name="Green P.J."/>
            <person name="Pearson G.A."/>
            <person name="Procaccini G."/>
            <person name="Duarte C.M."/>
            <person name="Schmutz J."/>
            <person name="Reusch T.B.H."/>
            <person name="Van de Peer Y."/>
        </authorList>
    </citation>
    <scope>NUCLEOTIDE SEQUENCE [LARGE SCALE GENOMIC DNA]</scope>
    <source>
        <strain evidence="3">cv. Finnish</strain>
    </source>
</reference>
<dbReference type="EMBL" id="LFYR01000216">
    <property type="protein sequence ID" value="KMZ75095.1"/>
    <property type="molecule type" value="Genomic_DNA"/>
</dbReference>
<feature type="compositionally biased region" description="Basic and acidic residues" evidence="1">
    <location>
        <begin position="104"/>
        <end position="116"/>
    </location>
</feature>
<dbReference type="OMA" id="PQESTTC"/>
<name>A0A0K9Q3Q5_ZOSMR</name>
<sequence>MIHRKEGEKIEVDDMDHQKGGGHKLKAKMYFQRATTFTIPARPLSPGHDRAFSGPIAPLVPEEARRRTNRGRFFDIEQEPTSPIVGCMGQIKHKKAMHKLKSKEKKDKNNKKDKNDNPFTSSSLRFSKFIKGKIKPTEKPVVLETDRTEQEPQFAPPIGQMKRFTSGRDAFLGFDWKDSDENHDSDDDEKVNLPISHSGPITSSRPSGEEQKKEVNLWKRRTIVPPRPLHLN</sequence>
<feature type="compositionally biased region" description="Basic and acidic residues" evidence="1">
    <location>
        <begin position="207"/>
        <end position="217"/>
    </location>
</feature>
<dbReference type="InterPro" id="IPR038796">
    <property type="entry name" value="At1g76070-like"/>
</dbReference>
<evidence type="ECO:0000256" key="1">
    <source>
        <dbReference type="SAM" id="MobiDB-lite"/>
    </source>
</evidence>
<feature type="compositionally biased region" description="Basic residues" evidence="1">
    <location>
        <begin position="92"/>
        <end position="103"/>
    </location>
</feature>
<accession>A0A0K9Q3Q5</accession>
<dbReference type="OrthoDB" id="1926132at2759"/>
<dbReference type="PANTHER" id="PTHR34779:SF1">
    <property type="entry name" value="OS09G0542900 PROTEIN"/>
    <property type="match status" value="1"/>
</dbReference>